<reference evidence="2 3" key="1">
    <citation type="journal article" date="2018" name="Int. J. Syst. Evol. Microbiol.">
        <title>Paraburkholderia azotifigens sp. nov., a nitrogen-fixing bacterium isolated from paddy soil.</title>
        <authorList>
            <person name="Choi G.M."/>
            <person name="Im W.T."/>
        </authorList>
    </citation>
    <scope>NUCLEOTIDE SEQUENCE [LARGE SCALE GENOMIC DNA]</scope>
    <source>
        <strain evidence="2 3">NF 2-5-3</strain>
    </source>
</reference>
<evidence type="ECO:0000313" key="3">
    <source>
        <dbReference type="Proteomes" id="UP000321776"/>
    </source>
</evidence>
<dbReference type="Proteomes" id="UP000321776">
    <property type="component" value="Unassembled WGS sequence"/>
</dbReference>
<accession>A0A5C6V5S7</accession>
<evidence type="ECO:0000313" key="4">
    <source>
        <dbReference type="Proteomes" id="UP001481677"/>
    </source>
</evidence>
<dbReference type="Pfam" id="PF05488">
    <property type="entry name" value="PAAR_motif"/>
    <property type="match status" value="1"/>
</dbReference>
<gene>
    <name evidence="2" type="ORF">FRZ40_40165</name>
    <name evidence="1" type="ORF">V4C56_07465</name>
</gene>
<name>A0A5C6V5S7_9BURK</name>
<proteinExistence type="predicted"/>
<comment type="caution">
    <text evidence="2">The sequence shown here is derived from an EMBL/GenBank/DDBJ whole genome shotgun (WGS) entry which is preliminary data.</text>
</comment>
<evidence type="ECO:0000313" key="1">
    <source>
        <dbReference type="EMBL" id="MEM5339472.1"/>
    </source>
</evidence>
<dbReference type="Proteomes" id="UP001481677">
    <property type="component" value="Unassembled WGS sequence"/>
</dbReference>
<evidence type="ECO:0000313" key="2">
    <source>
        <dbReference type="EMBL" id="TXC80487.1"/>
    </source>
</evidence>
<organism evidence="2 3">
    <name type="scientific">Paraburkholderia azotifigens</name>
    <dbReference type="NCBI Taxonomy" id="2057004"/>
    <lineage>
        <taxon>Bacteria</taxon>
        <taxon>Pseudomonadati</taxon>
        <taxon>Pseudomonadota</taxon>
        <taxon>Betaproteobacteria</taxon>
        <taxon>Burkholderiales</taxon>
        <taxon>Burkholderiaceae</taxon>
        <taxon>Paraburkholderia</taxon>
    </lineage>
</organism>
<dbReference type="EMBL" id="VOQS01000005">
    <property type="protein sequence ID" value="TXC80487.1"/>
    <property type="molecule type" value="Genomic_DNA"/>
</dbReference>
<protein>
    <submittedName>
        <fullName evidence="1">PAAR domain-containing protein</fullName>
    </submittedName>
</protein>
<dbReference type="InterPro" id="IPR008727">
    <property type="entry name" value="PAAR_motif"/>
</dbReference>
<keyword evidence="4" id="KW-1185">Reference proteome</keyword>
<reference evidence="1 4" key="3">
    <citation type="submission" date="2024-01" db="EMBL/GenBank/DDBJ databases">
        <title>The diversity of rhizobia nodulating Mimosa spp. in eleven states of Brazil covering several biomes is determined by host plant, location, and edaphic factors.</title>
        <authorList>
            <person name="Rouws L."/>
            <person name="Barauna A."/>
            <person name="Beukes C."/>
            <person name="De Faria S.M."/>
            <person name="Gross E."/>
            <person name="Dos Reis Junior F.B."/>
            <person name="Simon M."/>
            <person name="Maluk M."/>
            <person name="Odee D.W."/>
            <person name="Kenicer G."/>
            <person name="Young J.P.W."/>
            <person name="Reis V.M."/>
            <person name="Zilli J."/>
            <person name="James E.K."/>
        </authorList>
    </citation>
    <scope>NUCLEOTIDE SEQUENCE [LARGE SCALE GENOMIC DNA]</scope>
    <source>
        <strain evidence="1 4">JPY530</strain>
    </source>
</reference>
<dbReference type="Gene3D" id="2.60.200.60">
    <property type="match status" value="1"/>
</dbReference>
<dbReference type="AlphaFoldDB" id="A0A5C6V5S7"/>
<dbReference type="EMBL" id="JAZHGA010000004">
    <property type="protein sequence ID" value="MEM5339472.1"/>
    <property type="molecule type" value="Genomic_DNA"/>
</dbReference>
<sequence>MSDTYPDGPSHGINKVIEAHPTLTIGGERVALHGRKTECGCSSVACQTATVEDQGLEIPEPN</sequence>
<reference evidence="2" key="2">
    <citation type="submission" date="2019-08" db="EMBL/GenBank/DDBJ databases">
        <authorList>
            <person name="Im W.-T."/>
        </authorList>
    </citation>
    <scope>NUCLEOTIDE SEQUENCE</scope>
    <source>
        <strain evidence="2">NF 2-5-3</strain>
    </source>
</reference>